<reference evidence="1 2" key="1">
    <citation type="submission" date="2021-06" db="EMBL/GenBank/DDBJ databases">
        <title>Caerostris darwini draft genome.</title>
        <authorList>
            <person name="Kono N."/>
            <person name="Arakawa K."/>
        </authorList>
    </citation>
    <scope>NUCLEOTIDE SEQUENCE [LARGE SCALE GENOMIC DNA]</scope>
</reference>
<proteinExistence type="predicted"/>
<dbReference type="AlphaFoldDB" id="A0AAV4QPU1"/>
<protein>
    <submittedName>
        <fullName evidence="1">Uncharacterized protein</fullName>
    </submittedName>
</protein>
<dbReference type="EMBL" id="BPLQ01004880">
    <property type="protein sequence ID" value="GIY11200.1"/>
    <property type="molecule type" value="Genomic_DNA"/>
</dbReference>
<evidence type="ECO:0000313" key="1">
    <source>
        <dbReference type="EMBL" id="GIY11200.1"/>
    </source>
</evidence>
<sequence>MKVNPMEKKLFKLKKNVCWDINFCFAACFGDSIIDVPGTTIQAENITEVITIQDITEFVEAISNFNINATRDVIQNIAVVNDTRYTCGKENACAWKVYRYEGLNKVFGDFVIGPCDCLSNATCEYYRDDLSITSYEYRCFPRNDTSTTSPEALSTDESLQ</sequence>
<evidence type="ECO:0000313" key="2">
    <source>
        <dbReference type="Proteomes" id="UP001054837"/>
    </source>
</evidence>
<keyword evidence="2" id="KW-1185">Reference proteome</keyword>
<dbReference type="Proteomes" id="UP001054837">
    <property type="component" value="Unassembled WGS sequence"/>
</dbReference>
<gene>
    <name evidence="1" type="ORF">CDAR_52831</name>
</gene>
<organism evidence="1 2">
    <name type="scientific">Caerostris darwini</name>
    <dbReference type="NCBI Taxonomy" id="1538125"/>
    <lineage>
        <taxon>Eukaryota</taxon>
        <taxon>Metazoa</taxon>
        <taxon>Ecdysozoa</taxon>
        <taxon>Arthropoda</taxon>
        <taxon>Chelicerata</taxon>
        <taxon>Arachnida</taxon>
        <taxon>Araneae</taxon>
        <taxon>Araneomorphae</taxon>
        <taxon>Entelegynae</taxon>
        <taxon>Araneoidea</taxon>
        <taxon>Araneidae</taxon>
        <taxon>Caerostris</taxon>
    </lineage>
</organism>
<name>A0AAV4QPU1_9ARAC</name>
<comment type="caution">
    <text evidence="1">The sequence shown here is derived from an EMBL/GenBank/DDBJ whole genome shotgun (WGS) entry which is preliminary data.</text>
</comment>
<accession>A0AAV4QPU1</accession>